<protein>
    <submittedName>
        <fullName evidence="1">Dihydrolipoyllysine-residue succinyltransferase</fullName>
    </submittedName>
</protein>
<keyword evidence="2" id="KW-1185">Reference proteome</keyword>
<organism evidence="1 2">
    <name type="scientific">Holotrichia oblita</name>
    <name type="common">Chafer beetle</name>
    <dbReference type="NCBI Taxonomy" id="644536"/>
    <lineage>
        <taxon>Eukaryota</taxon>
        <taxon>Metazoa</taxon>
        <taxon>Ecdysozoa</taxon>
        <taxon>Arthropoda</taxon>
        <taxon>Hexapoda</taxon>
        <taxon>Insecta</taxon>
        <taxon>Pterygota</taxon>
        <taxon>Neoptera</taxon>
        <taxon>Endopterygota</taxon>
        <taxon>Coleoptera</taxon>
        <taxon>Polyphaga</taxon>
        <taxon>Scarabaeiformia</taxon>
        <taxon>Scarabaeidae</taxon>
        <taxon>Melolonthinae</taxon>
        <taxon>Holotrichia</taxon>
    </lineage>
</organism>
<gene>
    <name evidence="1" type="ORF">MML48_2g00006733</name>
</gene>
<reference evidence="1" key="1">
    <citation type="submission" date="2022-04" db="EMBL/GenBank/DDBJ databases">
        <title>Chromosome-scale genome assembly of Holotrichia oblita Faldermann.</title>
        <authorList>
            <person name="Rongchong L."/>
        </authorList>
    </citation>
    <scope>NUCLEOTIDE SEQUENCE</scope>
    <source>
        <strain evidence="1">81SQS9</strain>
    </source>
</reference>
<evidence type="ECO:0000313" key="2">
    <source>
        <dbReference type="Proteomes" id="UP001056778"/>
    </source>
</evidence>
<sequence length="103" mass="11475">MAEYDIRFARGFSLNEALAMLDNDVDLVKNIDSLTIFPPENACGNQTQEDSGEENLVNLNNLPLTQLQAPVEIDLHHADNGSQLCDDEFSSEDEIPLSLLNKR</sequence>
<dbReference type="EMBL" id="CM043016">
    <property type="protein sequence ID" value="KAI4468910.1"/>
    <property type="molecule type" value="Genomic_DNA"/>
</dbReference>
<proteinExistence type="predicted"/>
<accession>A0ACB9TQI7</accession>
<name>A0ACB9TQI7_HOLOL</name>
<evidence type="ECO:0000313" key="1">
    <source>
        <dbReference type="EMBL" id="KAI4468910.1"/>
    </source>
</evidence>
<comment type="caution">
    <text evidence="1">The sequence shown here is derived from an EMBL/GenBank/DDBJ whole genome shotgun (WGS) entry which is preliminary data.</text>
</comment>
<dbReference type="Proteomes" id="UP001056778">
    <property type="component" value="Chromosome 2"/>
</dbReference>